<dbReference type="OrthoDB" id="4062651at2759"/>
<dbReference type="PROSITE" id="PS00107">
    <property type="entry name" value="PROTEIN_KINASE_ATP"/>
    <property type="match status" value="1"/>
</dbReference>
<dbReference type="GO" id="GO:0004674">
    <property type="term" value="F:protein serine/threonine kinase activity"/>
    <property type="evidence" value="ECO:0007669"/>
    <property type="project" value="UniProtKB-KW"/>
</dbReference>
<feature type="binding site" evidence="4">
    <location>
        <position position="568"/>
    </location>
    <ligand>
        <name>ATP</name>
        <dbReference type="ChEBI" id="CHEBI:30616"/>
    </ligand>
</feature>
<dbReference type="EMBL" id="BLAL01000013">
    <property type="protein sequence ID" value="GES75228.1"/>
    <property type="molecule type" value="Genomic_DNA"/>
</dbReference>
<dbReference type="STRING" id="94130.A0A2Z6QLL2"/>
<dbReference type="SUPFAM" id="SSF56112">
    <property type="entry name" value="Protein kinase-like (PK-like)"/>
    <property type="match status" value="2"/>
</dbReference>
<evidence type="ECO:0000256" key="2">
    <source>
        <dbReference type="ARBA" id="ARBA00022741"/>
    </source>
</evidence>
<evidence type="ECO:0000256" key="5">
    <source>
        <dbReference type="SAM" id="Coils"/>
    </source>
</evidence>
<proteinExistence type="predicted"/>
<evidence type="ECO:0000313" key="9">
    <source>
        <dbReference type="Proteomes" id="UP000247702"/>
    </source>
</evidence>
<keyword evidence="8" id="KW-0808">Transferase</keyword>
<keyword evidence="3 4" id="KW-0067">ATP-binding</keyword>
<evidence type="ECO:0000256" key="3">
    <source>
        <dbReference type="ARBA" id="ARBA00022840"/>
    </source>
</evidence>
<protein>
    <submittedName>
        <fullName evidence="8">Kinase-like domain-containing protein</fullName>
    </submittedName>
</protein>
<keyword evidence="8" id="KW-0418">Kinase</keyword>
<dbReference type="Gene3D" id="1.20.930.20">
    <property type="entry name" value="Adaptor protein Cbl, N-terminal domain"/>
    <property type="match status" value="1"/>
</dbReference>
<gene>
    <name evidence="8" type="ORF">RCL2_000267900</name>
    <name evidence="7" type="ORF">RclHR1_01810010</name>
</gene>
<dbReference type="GO" id="GO:0097527">
    <property type="term" value="P:necroptotic signaling pathway"/>
    <property type="evidence" value="ECO:0007669"/>
    <property type="project" value="TreeGrafter"/>
</dbReference>
<dbReference type="Proteomes" id="UP000247702">
    <property type="component" value="Unassembled WGS sequence"/>
</dbReference>
<organism evidence="7 9">
    <name type="scientific">Rhizophagus clarus</name>
    <dbReference type="NCBI Taxonomy" id="94130"/>
    <lineage>
        <taxon>Eukaryota</taxon>
        <taxon>Fungi</taxon>
        <taxon>Fungi incertae sedis</taxon>
        <taxon>Mucoromycota</taxon>
        <taxon>Glomeromycotina</taxon>
        <taxon>Glomeromycetes</taxon>
        <taxon>Glomerales</taxon>
        <taxon>Glomeraceae</taxon>
        <taxon>Rhizophagus</taxon>
    </lineage>
</organism>
<keyword evidence="9" id="KW-1185">Reference proteome</keyword>
<dbReference type="InterPro" id="IPR059179">
    <property type="entry name" value="MLKL-like_MCAfunc"/>
</dbReference>
<evidence type="ECO:0000259" key="6">
    <source>
        <dbReference type="PROSITE" id="PS50011"/>
    </source>
</evidence>
<reference evidence="8" key="2">
    <citation type="submission" date="2019-10" db="EMBL/GenBank/DDBJ databases">
        <title>Conservation and host-specific expression of non-tandemly repeated heterogenous ribosome RNA gene in arbuscular mycorrhizal fungi.</title>
        <authorList>
            <person name="Maeda T."/>
            <person name="Kobayashi Y."/>
            <person name="Nakagawa T."/>
            <person name="Ezawa T."/>
            <person name="Yamaguchi K."/>
            <person name="Bino T."/>
            <person name="Nishimoto Y."/>
            <person name="Shigenobu S."/>
            <person name="Kawaguchi M."/>
        </authorList>
    </citation>
    <scope>NUCLEOTIDE SEQUENCE</scope>
    <source>
        <strain evidence="8">HR1</strain>
    </source>
</reference>
<dbReference type="PANTHER" id="PTHR44329:SF298">
    <property type="entry name" value="MIXED LINEAGE KINASE DOMAIN-LIKE PROTEIN"/>
    <property type="match status" value="1"/>
</dbReference>
<sequence length="835" mass="96593">MENIKETVNSVADAINPYMPLIVTATAVINKIIEICEEAEYNRNICNTLLDRVKLASNAIDTLQRKKQKYENKLREQVYYEAFNRFINVLREIEAFTEEISKIRGLVKYTKPSSMKDKFVSITERYDKAMIDLHFTVAVVNEEQRRIENESLENDIHELERYLKSIDVVSGNFNMFDGIYDEIMSIKNTKNEAVLHGANWIDSKDLVLPTRENVRSGRIPNVVVKRIFKEQEVACKKISMSEEEMKSSPDVQKLFTILIKLSDCSYILKFYGVSKISIGNVMVFEWAELGTLRELYEKKDISWHFKISIALNICRGLIFLQHAEILHHDLKCENILMTRVIEPKIYNFESANFKSGKTITLENEFNDTVRWMAPEKLKDPKTRYTTQCEIFSFSMLLWELAFEKVPYRNQSLEKVREYVTKGGREIIKFGKATSEISILQEEYKKIINDSWKQDPHERISFLKISNMLEELHSSILPDKTLDGIKVVDIPPNNNDHVQEVISKMNINDADNHKLEKNDTNWLEQSISGEFITKYEYSEFKIIRKIGKGSFGSVSSAYWKNTDKVFALKSFCNDKTTLKEVVNEIRLQKRVDFHENILRFYGITVAKKADKVQKYALVLEYADGGTLRTYLDQHFNDLKWDDKYQLAFQLASAIACIHECDIIHCDLHADNVFINQKQIKLADFGLSKKIAASSNNPKTFGSIPYIDPKRLCDQKNYKLNKKSDVYSVGVLMWQISSGYQPFGNDDYDVSLAVSIVGGRREDVVNGTPPEYSKLYTECWKYEPHERPDMQDVASALKAIIYPKQNDANSEDIINEERNVSFEKTSLSVGPVDFTNI</sequence>
<dbReference type="Proteomes" id="UP000615446">
    <property type="component" value="Unassembled WGS sequence"/>
</dbReference>
<comment type="caution">
    <text evidence="7">The sequence shown here is derived from an EMBL/GenBank/DDBJ whole genome shotgun (WGS) entry which is preliminary data.</text>
</comment>
<dbReference type="InterPro" id="IPR011009">
    <property type="entry name" value="Kinase-like_dom_sf"/>
</dbReference>
<accession>A0A2Z6QLL2</accession>
<dbReference type="AlphaFoldDB" id="A0A2Z6QLL2"/>
<dbReference type="InterPro" id="IPR008271">
    <property type="entry name" value="Ser/Thr_kinase_AS"/>
</dbReference>
<keyword evidence="2 4" id="KW-0547">Nucleotide-binding</keyword>
<evidence type="ECO:0000256" key="4">
    <source>
        <dbReference type="PROSITE-ProRule" id="PRU10141"/>
    </source>
</evidence>
<reference evidence="7 9" key="1">
    <citation type="submission" date="2017-11" db="EMBL/GenBank/DDBJ databases">
        <title>The genome of Rhizophagus clarus HR1 reveals common genetic basis of auxotrophy among arbuscular mycorrhizal fungi.</title>
        <authorList>
            <person name="Kobayashi Y."/>
        </authorList>
    </citation>
    <scope>NUCLEOTIDE SEQUENCE [LARGE SCALE GENOMIC DNA]</scope>
    <source>
        <strain evidence="7 9">HR1</strain>
    </source>
</reference>
<feature type="coiled-coil region" evidence="5">
    <location>
        <begin position="46"/>
        <end position="76"/>
    </location>
</feature>
<feature type="domain" description="Protein kinase" evidence="6">
    <location>
        <begin position="208"/>
        <end position="475"/>
    </location>
</feature>
<dbReference type="GO" id="GO:0005524">
    <property type="term" value="F:ATP binding"/>
    <property type="evidence" value="ECO:0007669"/>
    <property type="project" value="UniProtKB-UniRule"/>
</dbReference>
<feature type="domain" description="Protein kinase" evidence="6">
    <location>
        <begin position="539"/>
        <end position="799"/>
    </location>
</feature>
<dbReference type="InterPro" id="IPR051681">
    <property type="entry name" value="Ser/Thr_Kinases-Pseudokinases"/>
</dbReference>
<evidence type="ECO:0000256" key="1">
    <source>
        <dbReference type="ARBA" id="ARBA00022527"/>
    </source>
</evidence>
<name>A0A2Z6QLL2_9GLOM</name>
<dbReference type="InterPro" id="IPR017441">
    <property type="entry name" value="Protein_kinase_ATP_BS"/>
</dbReference>
<keyword evidence="5" id="KW-0175">Coiled coil</keyword>
<dbReference type="CDD" id="cd21037">
    <property type="entry name" value="MLKL_NTD"/>
    <property type="match status" value="1"/>
</dbReference>
<dbReference type="Gene3D" id="1.10.510.10">
    <property type="entry name" value="Transferase(Phosphotransferase) domain 1"/>
    <property type="match status" value="2"/>
</dbReference>
<dbReference type="EMBL" id="BEXD01000902">
    <property type="protein sequence ID" value="GBB91007.1"/>
    <property type="molecule type" value="Genomic_DNA"/>
</dbReference>
<keyword evidence="1" id="KW-0723">Serine/threonine-protein kinase</keyword>
<dbReference type="PROSITE" id="PS00108">
    <property type="entry name" value="PROTEIN_KINASE_ST"/>
    <property type="match status" value="1"/>
</dbReference>
<evidence type="ECO:0000313" key="7">
    <source>
        <dbReference type="EMBL" id="GBB91007.1"/>
    </source>
</evidence>
<evidence type="ECO:0000313" key="8">
    <source>
        <dbReference type="EMBL" id="GES75228.1"/>
    </source>
</evidence>
<dbReference type="PROSITE" id="PS50011">
    <property type="entry name" value="PROTEIN_KINASE_DOM"/>
    <property type="match status" value="2"/>
</dbReference>
<dbReference type="PANTHER" id="PTHR44329">
    <property type="entry name" value="SERINE/THREONINE-PROTEIN KINASE TNNI3K-RELATED"/>
    <property type="match status" value="1"/>
</dbReference>
<dbReference type="Pfam" id="PF07714">
    <property type="entry name" value="PK_Tyr_Ser-Thr"/>
    <property type="match status" value="2"/>
</dbReference>
<dbReference type="SMART" id="SM00220">
    <property type="entry name" value="S_TKc"/>
    <property type="match status" value="2"/>
</dbReference>
<dbReference type="InterPro" id="IPR000719">
    <property type="entry name" value="Prot_kinase_dom"/>
</dbReference>
<dbReference type="InterPro" id="IPR036537">
    <property type="entry name" value="Adaptor_Cbl_N_dom_sf"/>
</dbReference>
<dbReference type="InterPro" id="IPR001245">
    <property type="entry name" value="Ser-Thr/Tyr_kinase_cat_dom"/>
</dbReference>
<dbReference type="GO" id="GO:0007166">
    <property type="term" value="P:cell surface receptor signaling pathway"/>
    <property type="evidence" value="ECO:0007669"/>
    <property type="project" value="InterPro"/>
</dbReference>